<keyword evidence="3" id="KW-1185">Reference proteome</keyword>
<dbReference type="STRING" id="1745343.A0A2J6QQP1"/>
<dbReference type="InterPro" id="IPR029071">
    <property type="entry name" value="Ubiquitin-like_domsf"/>
</dbReference>
<reference evidence="2 3" key="1">
    <citation type="submission" date="2016-05" db="EMBL/GenBank/DDBJ databases">
        <title>A degradative enzymes factory behind the ericoid mycorrhizal symbiosis.</title>
        <authorList>
            <consortium name="DOE Joint Genome Institute"/>
            <person name="Martino E."/>
            <person name="Morin E."/>
            <person name="Grelet G."/>
            <person name="Kuo A."/>
            <person name="Kohler A."/>
            <person name="Daghino S."/>
            <person name="Barry K."/>
            <person name="Choi C."/>
            <person name="Cichocki N."/>
            <person name="Clum A."/>
            <person name="Copeland A."/>
            <person name="Hainaut M."/>
            <person name="Haridas S."/>
            <person name="Labutti K."/>
            <person name="Lindquist E."/>
            <person name="Lipzen A."/>
            <person name="Khouja H.-R."/>
            <person name="Murat C."/>
            <person name="Ohm R."/>
            <person name="Olson A."/>
            <person name="Spatafora J."/>
            <person name="Veneault-Fourrey C."/>
            <person name="Henrissat B."/>
            <person name="Grigoriev I."/>
            <person name="Martin F."/>
            <person name="Perotto S."/>
        </authorList>
    </citation>
    <scope>NUCLEOTIDE SEQUENCE [LARGE SCALE GENOMIC DNA]</scope>
    <source>
        <strain evidence="2 3">UAMH 7357</strain>
    </source>
</reference>
<dbReference type="Proteomes" id="UP000235672">
    <property type="component" value="Unassembled WGS sequence"/>
</dbReference>
<dbReference type="OrthoDB" id="428577at2759"/>
<sequence>MVEQNKLSINLGNPPPDLNAHECLYVHQGDEQEALTICFKRTVRIPEDGTTYNLPPGLGNFPLYNVAHYKETLPESMMLKGGCFMPVHDREALWIGFESTRPFAIKILLGGVNAISGEPLIEAFATALGRARLINEGKSIQDYAVVDPANYSQLWLDGIAEQNGRVMQFLGVRAGSGYSVEAQIANADAVGGIQIMVTPLKQASTGIIQLIRPFGSPVFFKIKLCSTVFKLLKAIAKNTGIPVEQLGLLYNNRRMENDCLLYSYVISDGSIVSMVLNLQGGGPVNIPVYNPLDYSEMSVGADGFIKQFILRDPHASTAWDSDNTVMFNIQLLSADVFQHVTGMEPTPSPVTVEVYAASSLPFFEIQDEEKSGVEGLFSDVKSVGQLDWENGFGGLERELAFPAVELDKTGFMAEDMTVG</sequence>
<dbReference type="SUPFAM" id="SSF54236">
    <property type="entry name" value="Ubiquitin-like"/>
    <property type="match status" value="1"/>
</dbReference>
<accession>A0A2J6QQP1</accession>
<protein>
    <recommendedName>
        <fullName evidence="1">Ubiquitin-like domain-containing protein</fullName>
    </recommendedName>
</protein>
<dbReference type="Pfam" id="PF00240">
    <property type="entry name" value="ubiquitin"/>
    <property type="match status" value="1"/>
</dbReference>
<dbReference type="EMBL" id="KZ613464">
    <property type="protein sequence ID" value="PMD28575.1"/>
    <property type="molecule type" value="Genomic_DNA"/>
</dbReference>
<dbReference type="AlphaFoldDB" id="A0A2J6QQP1"/>
<name>A0A2J6QQP1_9HELO</name>
<evidence type="ECO:0000259" key="1">
    <source>
        <dbReference type="PROSITE" id="PS50053"/>
    </source>
</evidence>
<evidence type="ECO:0000313" key="3">
    <source>
        <dbReference type="Proteomes" id="UP000235672"/>
    </source>
</evidence>
<dbReference type="InterPro" id="IPR000626">
    <property type="entry name" value="Ubiquitin-like_dom"/>
</dbReference>
<dbReference type="Gene3D" id="3.10.20.90">
    <property type="entry name" value="Phosphatidylinositol 3-kinase Catalytic Subunit, Chain A, domain 1"/>
    <property type="match status" value="1"/>
</dbReference>
<gene>
    <name evidence="2" type="ORF">NA56DRAFT_653256</name>
</gene>
<feature type="domain" description="Ubiquitin-like" evidence="1">
    <location>
        <begin position="193"/>
        <end position="281"/>
    </location>
</feature>
<evidence type="ECO:0000313" key="2">
    <source>
        <dbReference type="EMBL" id="PMD28575.1"/>
    </source>
</evidence>
<dbReference type="CDD" id="cd17039">
    <property type="entry name" value="Ubl_ubiquitin_like"/>
    <property type="match status" value="1"/>
</dbReference>
<dbReference type="SMART" id="SM00213">
    <property type="entry name" value="UBQ"/>
    <property type="match status" value="1"/>
</dbReference>
<dbReference type="PROSITE" id="PS50053">
    <property type="entry name" value="UBIQUITIN_2"/>
    <property type="match status" value="1"/>
</dbReference>
<organism evidence="2 3">
    <name type="scientific">Hyaloscypha hepaticicola</name>
    <dbReference type="NCBI Taxonomy" id="2082293"/>
    <lineage>
        <taxon>Eukaryota</taxon>
        <taxon>Fungi</taxon>
        <taxon>Dikarya</taxon>
        <taxon>Ascomycota</taxon>
        <taxon>Pezizomycotina</taxon>
        <taxon>Leotiomycetes</taxon>
        <taxon>Helotiales</taxon>
        <taxon>Hyaloscyphaceae</taxon>
        <taxon>Hyaloscypha</taxon>
    </lineage>
</organism>
<proteinExistence type="predicted"/>